<dbReference type="RefSeq" id="XP_073805203.1">
    <property type="nucleotide sequence ID" value="XM_073949102.1"/>
</dbReference>
<evidence type="ECO:0000313" key="2">
    <source>
        <dbReference type="RefSeq" id="XP_073805203.1"/>
    </source>
</evidence>
<gene>
    <name evidence="2" type="primary">LOC137491401</name>
</gene>
<accession>A0AC58JFE8</accession>
<evidence type="ECO:0000313" key="1">
    <source>
        <dbReference type="Proteomes" id="UP000000437"/>
    </source>
</evidence>
<sequence length="218" mass="24610">MNVLQIIKSRGLHESHVNIGRVGPYLLHIESFQSLVDQKKVSDEIMDALFHLFTMTQPGVVAINTHTLTQILEGEARARSRYFTKRNIFENINEIVGPYLEDGNHWTFFHCSLVDQTILYLNSLGEQDDQYSKLAENWSTFAASKGFQGPWKMIKRCHALQNDSISCGVFTAVFAEAFLGGAKGYLACSPVQQERERLGLLLFSSLDRSGFCGICHFI</sequence>
<keyword evidence="1" id="KW-1185">Reference proteome</keyword>
<reference evidence="2" key="1">
    <citation type="submission" date="2025-08" db="UniProtKB">
        <authorList>
            <consortium name="RefSeq"/>
        </authorList>
    </citation>
    <scope>IDENTIFICATION</scope>
    <source>
        <strain evidence="2">Tuebingen</strain>
        <tissue evidence="2">Fibroblasts and whole tissue</tissue>
    </source>
</reference>
<organism evidence="1 2">
    <name type="scientific">Danio rerio</name>
    <name type="common">Zebrafish</name>
    <name type="synonym">Brachydanio rerio</name>
    <dbReference type="NCBI Taxonomy" id="7955"/>
    <lineage>
        <taxon>Eukaryota</taxon>
        <taxon>Metazoa</taxon>
        <taxon>Chordata</taxon>
        <taxon>Craniata</taxon>
        <taxon>Vertebrata</taxon>
        <taxon>Euteleostomi</taxon>
        <taxon>Actinopterygii</taxon>
        <taxon>Neopterygii</taxon>
        <taxon>Teleostei</taxon>
        <taxon>Ostariophysi</taxon>
        <taxon>Cypriniformes</taxon>
        <taxon>Danionidae</taxon>
        <taxon>Danioninae</taxon>
        <taxon>Danio</taxon>
    </lineage>
</organism>
<dbReference type="Proteomes" id="UP000000437">
    <property type="component" value="Chromosome 4"/>
</dbReference>
<proteinExistence type="predicted"/>
<protein>
    <submittedName>
        <fullName evidence="2">Uncharacterized protein</fullName>
    </submittedName>
</protein>
<name>A0AC58JFE8_DANRE</name>